<sequence>MGQSVPPRILIAQDLSAMGSLSLQTALTLFQACDFSIGVLPTTILSTQSEGFGSPAVLDTTRWTQQTLQHWVKEQIRFTAAVVGYYDNEAVGDQLADYLDQQAAAMDLVLIDPAFADNGEPYPLQELAHMEGLRRLLRRATLATPNLTEACLLTNTPLFTPNPQAVRALLVKFNQLLAPGGQTVLTGLEFGDQVGVAWLDPLEGRLQQVTLPRLPGHFYGSGDTFTALLTILLCQQRDLNTAVRQATDLLHEGLVATMKANDERRYGIKLGAIIATLQSLA</sequence>
<dbReference type="KEGG" id="lsw:GTO87_00400"/>
<proteinExistence type="predicted"/>
<dbReference type="Pfam" id="PF08543">
    <property type="entry name" value="Phos_pyr_kin"/>
    <property type="match status" value="1"/>
</dbReference>
<dbReference type="PANTHER" id="PTHR10534:SF2">
    <property type="entry name" value="PYRIDOXAL KINASE"/>
    <property type="match status" value="1"/>
</dbReference>
<gene>
    <name evidence="7" type="ORF">GTO87_00400</name>
</gene>
<accession>A0A7H9EHU5</accession>
<evidence type="ECO:0000256" key="2">
    <source>
        <dbReference type="ARBA" id="ARBA00022679"/>
    </source>
</evidence>
<dbReference type="InterPro" id="IPR029056">
    <property type="entry name" value="Ribokinase-like"/>
</dbReference>
<reference evidence="7 8" key="1">
    <citation type="submission" date="2020-01" db="EMBL/GenBank/DDBJ databases">
        <title>Complete and circular genome sequences of six lactobacillus isolates from horses.</title>
        <authorList>
            <person name="Hassan H.M."/>
        </authorList>
    </citation>
    <scope>NUCLEOTIDE SEQUENCE [LARGE SCALE GENOMIC DNA]</scope>
    <source>
        <strain evidence="7 8">1A</strain>
    </source>
</reference>
<evidence type="ECO:0000256" key="4">
    <source>
        <dbReference type="ARBA" id="ARBA00022777"/>
    </source>
</evidence>
<dbReference type="GO" id="GO:0009443">
    <property type="term" value="P:pyridoxal 5'-phosphate salvage"/>
    <property type="evidence" value="ECO:0007669"/>
    <property type="project" value="InterPro"/>
</dbReference>
<dbReference type="InterPro" id="IPR013749">
    <property type="entry name" value="PM/HMP-P_kinase-1"/>
</dbReference>
<dbReference type="SUPFAM" id="SSF53613">
    <property type="entry name" value="Ribokinase-like"/>
    <property type="match status" value="1"/>
</dbReference>
<evidence type="ECO:0000256" key="5">
    <source>
        <dbReference type="ARBA" id="ARBA00022840"/>
    </source>
</evidence>
<dbReference type="GO" id="GO:0008478">
    <property type="term" value="F:pyridoxal kinase activity"/>
    <property type="evidence" value="ECO:0007669"/>
    <property type="project" value="UniProtKB-EC"/>
</dbReference>
<evidence type="ECO:0000313" key="8">
    <source>
        <dbReference type="Proteomes" id="UP000510886"/>
    </source>
</evidence>
<evidence type="ECO:0000313" key="7">
    <source>
        <dbReference type="EMBL" id="QLL77226.1"/>
    </source>
</evidence>
<dbReference type="RefSeq" id="WP_180849054.1">
    <property type="nucleotide sequence ID" value="NZ_CP047418.1"/>
</dbReference>
<evidence type="ECO:0000259" key="6">
    <source>
        <dbReference type="Pfam" id="PF08543"/>
    </source>
</evidence>
<name>A0A7H9EHU5_9LACO</name>
<dbReference type="GO" id="GO:0005524">
    <property type="term" value="F:ATP binding"/>
    <property type="evidence" value="ECO:0007669"/>
    <property type="project" value="UniProtKB-KW"/>
</dbReference>
<dbReference type="Proteomes" id="UP000510886">
    <property type="component" value="Chromosome"/>
</dbReference>
<evidence type="ECO:0000256" key="3">
    <source>
        <dbReference type="ARBA" id="ARBA00022741"/>
    </source>
</evidence>
<keyword evidence="2" id="KW-0808">Transferase</keyword>
<keyword evidence="3" id="KW-0547">Nucleotide-binding</keyword>
<dbReference type="InterPro" id="IPR004625">
    <property type="entry name" value="PyrdxlKinase"/>
</dbReference>
<protein>
    <recommendedName>
        <fullName evidence="1">pyridoxal kinase</fullName>
        <ecNumber evidence="1">2.7.1.35</ecNumber>
    </recommendedName>
</protein>
<dbReference type="EMBL" id="CP047418">
    <property type="protein sequence ID" value="QLL77226.1"/>
    <property type="molecule type" value="Genomic_DNA"/>
</dbReference>
<dbReference type="EC" id="2.7.1.35" evidence="1"/>
<dbReference type="PANTHER" id="PTHR10534">
    <property type="entry name" value="PYRIDOXAL KINASE"/>
    <property type="match status" value="1"/>
</dbReference>
<evidence type="ECO:0000256" key="1">
    <source>
        <dbReference type="ARBA" id="ARBA00012104"/>
    </source>
</evidence>
<dbReference type="AlphaFoldDB" id="A0A7H9EHU5"/>
<dbReference type="Gene3D" id="3.40.1190.20">
    <property type="match status" value="1"/>
</dbReference>
<keyword evidence="4 7" id="KW-0418">Kinase</keyword>
<dbReference type="GO" id="GO:0005829">
    <property type="term" value="C:cytosol"/>
    <property type="evidence" value="ECO:0007669"/>
    <property type="project" value="TreeGrafter"/>
</dbReference>
<keyword evidence="5" id="KW-0067">ATP-binding</keyword>
<organism evidence="7 8">
    <name type="scientific">Ligilactobacillus saerimneri</name>
    <dbReference type="NCBI Taxonomy" id="228229"/>
    <lineage>
        <taxon>Bacteria</taxon>
        <taxon>Bacillati</taxon>
        <taxon>Bacillota</taxon>
        <taxon>Bacilli</taxon>
        <taxon>Lactobacillales</taxon>
        <taxon>Lactobacillaceae</taxon>
        <taxon>Ligilactobacillus</taxon>
    </lineage>
</organism>
<feature type="domain" description="Pyridoxamine kinase/Phosphomethylpyrimidine kinase" evidence="6">
    <location>
        <begin position="70"/>
        <end position="261"/>
    </location>
</feature>